<organism evidence="6 7">
    <name type="scientific">Massiliimalia timonensis</name>
    <dbReference type="NCBI Taxonomy" id="1987501"/>
    <lineage>
        <taxon>Bacteria</taxon>
        <taxon>Bacillati</taxon>
        <taxon>Bacillota</taxon>
        <taxon>Clostridia</taxon>
        <taxon>Eubacteriales</taxon>
        <taxon>Oscillospiraceae</taxon>
        <taxon>Massiliimalia</taxon>
    </lineage>
</organism>
<dbReference type="PANTHER" id="PTHR30055">
    <property type="entry name" value="HTH-TYPE TRANSCRIPTIONAL REGULATOR RUTR"/>
    <property type="match status" value="1"/>
</dbReference>
<evidence type="ECO:0000256" key="2">
    <source>
        <dbReference type="ARBA" id="ARBA00023125"/>
    </source>
</evidence>
<dbReference type="PROSITE" id="PS50977">
    <property type="entry name" value="HTH_TETR_2"/>
    <property type="match status" value="1"/>
</dbReference>
<dbReference type="OrthoDB" id="9812484at2"/>
<dbReference type="InterPro" id="IPR050109">
    <property type="entry name" value="HTH-type_TetR-like_transc_reg"/>
</dbReference>
<gene>
    <name evidence="6" type="ORF">H8702_01315</name>
</gene>
<evidence type="ECO:0000256" key="3">
    <source>
        <dbReference type="ARBA" id="ARBA00023163"/>
    </source>
</evidence>
<evidence type="ECO:0000259" key="5">
    <source>
        <dbReference type="PROSITE" id="PS50977"/>
    </source>
</evidence>
<evidence type="ECO:0000256" key="4">
    <source>
        <dbReference type="PROSITE-ProRule" id="PRU00335"/>
    </source>
</evidence>
<dbReference type="AlphaFoldDB" id="A0A8J6TWH9"/>
<dbReference type="SUPFAM" id="SSF46689">
    <property type="entry name" value="Homeodomain-like"/>
    <property type="match status" value="1"/>
</dbReference>
<dbReference type="InterPro" id="IPR009057">
    <property type="entry name" value="Homeodomain-like_sf"/>
</dbReference>
<dbReference type="Pfam" id="PF00440">
    <property type="entry name" value="TetR_N"/>
    <property type="match status" value="1"/>
</dbReference>
<feature type="DNA-binding region" description="H-T-H motif" evidence="4">
    <location>
        <begin position="38"/>
        <end position="57"/>
    </location>
</feature>
<keyword evidence="2 4" id="KW-0238">DNA-binding</keyword>
<dbReference type="GO" id="GO:0003700">
    <property type="term" value="F:DNA-binding transcription factor activity"/>
    <property type="evidence" value="ECO:0007669"/>
    <property type="project" value="TreeGrafter"/>
</dbReference>
<dbReference type="EMBL" id="JACRTL010000001">
    <property type="protein sequence ID" value="MBC8609760.1"/>
    <property type="molecule type" value="Genomic_DNA"/>
</dbReference>
<proteinExistence type="predicted"/>
<dbReference type="Gene3D" id="1.10.357.10">
    <property type="entry name" value="Tetracycline Repressor, domain 2"/>
    <property type="match status" value="1"/>
</dbReference>
<sequence>MKQKETCFEYRKFSEKEIALYEAVNALLRRGEVISDLRVADIAQQAGIGKGTVYEYVSSKEELIAKAFLYHLEQELEQLRAGLASEKGFKEQCEAVFGCIYRDFSSGMNMLQLFLASNLSQQLLQTMERHRDSFDAAVDELFALLDQMLDQGVKEGVLEAGHPSQYRQFVLTSICSGLLSRLCGRRSTECEQEMAYQMLVNALGKHKEQ</sequence>
<evidence type="ECO:0000313" key="6">
    <source>
        <dbReference type="EMBL" id="MBC8609760.1"/>
    </source>
</evidence>
<accession>A0A8J6TWH9</accession>
<dbReference type="GO" id="GO:0000976">
    <property type="term" value="F:transcription cis-regulatory region binding"/>
    <property type="evidence" value="ECO:0007669"/>
    <property type="project" value="TreeGrafter"/>
</dbReference>
<evidence type="ECO:0000313" key="7">
    <source>
        <dbReference type="Proteomes" id="UP000632659"/>
    </source>
</evidence>
<reference evidence="6" key="1">
    <citation type="submission" date="2020-08" db="EMBL/GenBank/DDBJ databases">
        <title>Genome public.</title>
        <authorList>
            <person name="Liu C."/>
            <person name="Sun Q."/>
        </authorList>
    </citation>
    <scope>NUCLEOTIDE SEQUENCE</scope>
    <source>
        <strain evidence="6">NSJ-15</strain>
    </source>
</reference>
<dbReference type="Proteomes" id="UP000632659">
    <property type="component" value="Unassembled WGS sequence"/>
</dbReference>
<evidence type="ECO:0000256" key="1">
    <source>
        <dbReference type="ARBA" id="ARBA00023015"/>
    </source>
</evidence>
<keyword evidence="3" id="KW-0804">Transcription</keyword>
<protein>
    <submittedName>
        <fullName evidence="6">TetR/AcrR family transcriptional regulator</fullName>
    </submittedName>
</protein>
<keyword evidence="1" id="KW-0805">Transcription regulation</keyword>
<keyword evidence="7" id="KW-1185">Reference proteome</keyword>
<feature type="domain" description="HTH tetR-type" evidence="5">
    <location>
        <begin position="14"/>
        <end position="75"/>
    </location>
</feature>
<comment type="caution">
    <text evidence="6">The sequence shown here is derived from an EMBL/GenBank/DDBJ whole genome shotgun (WGS) entry which is preliminary data.</text>
</comment>
<dbReference type="RefSeq" id="WP_093988192.1">
    <property type="nucleotide sequence ID" value="NZ_FYDD01000003.1"/>
</dbReference>
<name>A0A8J6TWH9_9FIRM</name>
<dbReference type="PANTHER" id="PTHR30055:SF234">
    <property type="entry name" value="HTH-TYPE TRANSCRIPTIONAL REGULATOR BETI"/>
    <property type="match status" value="1"/>
</dbReference>
<dbReference type="InterPro" id="IPR001647">
    <property type="entry name" value="HTH_TetR"/>
</dbReference>